<evidence type="ECO:0008006" key="11">
    <source>
        <dbReference type="Google" id="ProtNLM"/>
    </source>
</evidence>
<feature type="domain" description="ComEC/Rec2-related protein" evidence="7">
    <location>
        <begin position="216"/>
        <end position="456"/>
    </location>
</feature>
<reference evidence="9 10" key="1">
    <citation type="journal article" date="2016" name="Nat. Commun.">
        <title>Thousands of microbial genomes shed light on interconnected biogeochemical processes in an aquifer system.</title>
        <authorList>
            <person name="Anantharaman K."/>
            <person name="Brown C.T."/>
            <person name="Hug L.A."/>
            <person name="Sharon I."/>
            <person name="Castelle C.J."/>
            <person name="Probst A.J."/>
            <person name="Thomas B.C."/>
            <person name="Singh A."/>
            <person name="Wilkins M.J."/>
            <person name="Karaoz U."/>
            <person name="Brodie E.L."/>
            <person name="Williams K.H."/>
            <person name="Hubbard S.S."/>
            <person name="Banfield J.F."/>
        </authorList>
    </citation>
    <scope>NUCLEOTIDE SEQUENCE [LARGE SCALE GENOMIC DNA]</scope>
</reference>
<keyword evidence="5 6" id="KW-0472">Membrane</keyword>
<evidence type="ECO:0000313" key="10">
    <source>
        <dbReference type="Proteomes" id="UP000178974"/>
    </source>
</evidence>
<evidence type="ECO:0000313" key="9">
    <source>
        <dbReference type="EMBL" id="OGD43021.1"/>
    </source>
</evidence>
<evidence type="ECO:0000256" key="4">
    <source>
        <dbReference type="ARBA" id="ARBA00022989"/>
    </source>
</evidence>
<evidence type="ECO:0000259" key="8">
    <source>
        <dbReference type="Pfam" id="PF13567"/>
    </source>
</evidence>
<dbReference type="GO" id="GO:0005886">
    <property type="term" value="C:plasma membrane"/>
    <property type="evidence" value="ECO:0007669"/>
    <property type="project" value="UniProtKB-SubCell"/>
</dbReference>
<name>A0A1F5CJJ0_9BACT</name>
<feature type="transmembrane region" description="Helical" evidence="6">
    <location>
        <begin position="333"/>
        <end position="354"/>
    </location>
</feature>
<feature type="domain" description="DUF4131" evidence="8">
    <location>
        <begin position="30"/>
        <end position="178"/>
    </location>
</feature>
<keyword evidence="4 6" id="KW-1133">Transmembrane helix</keyword>
<dbReference type="Pfam" id="PF13567">
    <property type="entry name" value="DUF4131"/>
    <property type="match status" value="1"/>
</dbReference>
<organism evidence="9 10">
    <name type="scientific">Candidatus Azambacteria bacterium RIFOXYD1_FULL_42_11</name>
    <dbReference type="NCBI Taxonomy" id="1797310"/>
    <lineage>
        <taxon>Bacteria</taxon>
        <taxon>Candidatus Azamiibacteriota</taxon>
    </lineage>
</organism>
<keyword evidence="3 6" id="KW-0812">Transmembrane</keyword>
<dbReference type="EMBL" id="MEZA01000010">
    <property type="protein sequence ID" value="OGD43021.1"/>
    <property type="molecule type" value="Genomic_DNA"/>
</dbReference>
<comment type="subcellular location">
    <subcellularLocation>
        <location evidence="1">Cell membrane</location>
        <topology evidence="1">Multi-pass membrane protein</topology>
    </subcellularLocation>
</comment>
<feature type="transmembrane region" description="Helical" evidence="6">
    <location>
        <begin position="268"/>
        <end position="288"/>
    </location>
</feature>
<evidence type="ECO:0000259" key="7">
    <source>
        <dbReference type="Pfam" id="PF03772"/>
    </source>
</evidence>
<gene>
    <name evidence="9" type="ORF">A2567_02970</name>
</gene>
<proteinExistence type="predicted"/>
<protein>
    <recommendedName>
        <fullName evidence="11">ComEC/Rec2-related protein domain-containing protein</fullName>
    </recommendedName>
</protein>
<feature type="transmembrane region" description="Helical" evidence="6">
    <location>
        <begin position="375"/>
        <end position="396"/>
    </location>
</feature>
<feature type="transmembrane region" description="Helical" evidence="6">
    <location>
        <begin position="402"/>
        <end position="423"/>
    </location>
</feature>
<dbReference type="PANTHER" id="PTHR30619:SF7">
    <property type="entry name" value="BETA-LACTAMASE DOMAIN PROTEIN"/>
    <property type="match status" value="1"/>
</dbReference>
<evidence type="ECO:0000256" key="5">
    <source>
        <dbReference type="ARBA" id="ARBA00023136"/>
    </source>
</evidence>
<feature type="transmembrane region" description="Helical" evidence="6">
    <location>
        <begin position="435"/>
        <end position="455"/>
    </location>
</feature>
<feature type="transmembrane region" description="Helical" evidence="6">
    <location>
        <begin position="240"/>
        <end position="262"/>
    </location>
</feature>
<dbReference type="InterPro" id="IPR052159">
    <property type="entry name" value="Competence_DNA_uptake"/>
</dbReference>
<feature type="transmembrane region" description="Helical" evidence="6">
    <location>
        <begin position="30"/>
        <end position="48"/>
    </location>
</feature>
<feature type="transmembrane region" description="Helical" evidence="6">
    <location>
        <begin position="309"/>
        <end position="327"/>
    </location>
</feature>
<dbReference type="InterPro" id="IPR025405">
    <property type="entry name" value="DUF4131"/>
</dbReference>
<dbReference type="AlphaFoldDB" id="A0A1F5CJJ0"/>
<accession>A0A1F5CJJ0</accession>
<feature type="transmembrane region" description="Helical" evidence="6">
    <location>
        <begin position="6"/>
        <end position="23"/>
    </location>
</feature>
<evidence type="ECO:0000256" key="2">
    <source>
        <dbReference type="ARBA" id="ARBA00022475"/>
    </source>
</evidence>
<comment type="caution">
    <text evidence="9">The sequence shown here is derived from an EMBL/GenBank/DDBJ whole genome shotgun (WGS) entry which is preliminary data.</text>
</comment>
<evidence type="ECO:0000256" key="1">
    <source>
        <dbReference type="ARBA" id="ARBA00004651"/>
    </source>
</evidence>
<evidence type="ECO:0000256" key="6">
    <source>
        <dbReference type="SAM" id="Phobius"/>
    </source>
</evidence>
<evidence type="ECO:0000256" key="3">
    <source>
        <dbReference type="ARBA" id="ARBA00022692"/>
    </source>
</evidence>
<dbReference type="InterPro" id="IPR004477">
    <property type="entry name" value="ComEC_N"/>
</dbReference>
<sequence length="457" mass="50597">MTKSKIFLLILLSIIGGIALHSFTKTPPMVIGGVFVFGTLVLIKSFLNKECGDFLPKVAFGTMILFLSLGLFRSAEVSKSANAVNRDFAGKKIIFYGQVASESDKRLNFSQYVLENERIGRVLVKTDLYPEYFYGDILKITGTVLEPESQIGDADFDYKNYLAKDDIYFIVKHPQIEFIRRGDKNLLFYLLTVKASFVEKINKILPEPQASLLSALLVGAKRALPEDLTSALKKTGTSHIVAISGYNISIISVMILNFLGYLLLPRRLIFWLVAAVILLFTLMTGAEASAVRAAIMGGLLMISRREGRFYDVTNAVVLAAAIMLFINPRLLRYDVGFELSFLATMGLIYIAPYFQERFSKLPNFLSFRDNLTATVSAQIATFPVIFFVFGVFSSVAVLANVLILPAIPMTMLFGFLGGLAGFVSLKLGAILISPAYLFLSYQAWLIKTLAMIPFASL</sequence>
<keyword evidence="2" id="KW-1003">Cell membrane</keyword>
<dbReference type="Pfam" id="PF03772">
    <property type="entry name" value="Competence"/>
    <property type="match status" value="1"/>
</dbReference>
<dbReference type="Proteomes" id="UP000178974">
    <property type="component" value="Unassembled WGS sequence"/>
</dbReference>
<dbReference type="NCBIfam" id="TIGR00360">
    <property type="entry name" value="ComEC_N-term"/>
    <property type="match status" value="1"/>
</dbReference>
<dbReference type="PANTHER" id="PTHR30619">
    <property type="entry name" value="DNA INTERNALIZATION/COMPETENCE PROTEIN COMEC/REC2"/>
    <property type="match status" value="1"/>
</dbReference>